<keyword evidence="2" id="KW-1133">Transmembrane helix</keyword>
<name>A0A3A4BST7_9ACTN</name>
<feature type="transmembrane region" description="Helical" evidence="2">
    <location>
        <begin position="21"/>
        <end position="40"/>
    </location>
</feature>
<proteinExistence type="predicted"/>
<dbReference type="RefSeq" id="WP_119925677.1">
    <property type="nucleotide sequence ID" value="NZ_QZEY01000002.1"/>
</dbReference>
<dbReference type="AlphaFoldDB" id="A0A3A4BST7"/>
<sequence length="136" mass="13698">MPDAKGTGRSAAQEGSKRSKAVALGAVGAVSVLVIAFFASQDDDETTADCVDVETRLPDGTYQVVDERYCEDDDEGGGSSAGGGGHGSYIWYYGGNRAGVRVGGGTTIRPADTTIVTRGGTTIQRGGFGGRGTGGG</sequence>
<feature type="region of interest" description="Disordered" evidence="1">
    <location>
        <begin position="1"/>
        <end position="20"/>
    </location>
</feature>
<gene>
    <name evidence="3" type="ORF">D5H75_08025</name>
</gene>
<accession>A0A3A4BST7</accession>
<dbReference type="Proteomes" id="UP000265768">
    <property type="component" value="Unassembled WGS sequence"/>
</dbReference>
<reference evidence="3 4" key="1">
    <citation type="submission" date="2018-09" db="EMBL/GenBank/DDBJ databases">
        <title>YIM 75507 draft genome.</title>
        <authorList>
            <person name="Tang S."/>
            <person name="Feng Y."/>
        </authorList>
    </citation>
    <scope>NUCLEOTIDE SEQUENCE [LARGE SCALE GENOMIC DNA]</scope>
    <source>
        <strain evidence="3 4">YIM 75507</strain>
    </source>
</reference>
<protein>
    <submittedName>
        <fullName evidence="3">Uncharacterized protein</fullName>
    </submittedName>
</protein>
<dbReference type="OrthoDB" id="3542270at2"/>
<dbReference type="EMBL" id="QZEY01000002">
    <property type="protein sequence ID" value="RJL34376.1"/>
    <property type="molecule type" value="Genomic_DNA"/>
</dbReference>
<keyword evidence="2" id="KW-0812">Transmembrane</keyword>
<evidence type="ECO:0000313" key="4">
    <source>
        <dbReference type="Proteomes" id="UP000265768"/>
    </source>
</evidence>
<keyword evidence="2" id="KW-0472">Membrane</keyword>
<evidence type="ECO:0000313" key="3">
    <source>
        <dbReference type="EMBL" id="RJL34376.1"/>
    </source>
</evidence>
<comment type="caution">
    <text evidence="3">The sequence shown here is derived from an EMBL/GenBank/DDBJ whole genome shotgun (WGS) entry which is preliminary data.</text>
</comment>
<organism evidence="3 4">
    <name type="scientific">Bailinhaonella thermotolerans</name>
    <dbReference type="NCBI Taxonomy" id="1070861"/>
    <lineage>
        <taxon>Bacteria</taxon>
        <taxon>Bacillati</taxon>
        <taxon>Actinomycetota</taxon>
        <taxon>Actinomycetes</taxon>
        <taxon>Streptosporangiales</taxon>
        <taxon>Streptosporangiaceae</taxon>
        <taxon>Bailinhaonella</taxon>
    </lineage>
</organism>
<evidence type="ECO:0000256" key="2">
    <source>
        <dbReference type="SAM" id="Phobius"/>
    </source>
</evidence>
<evidence type="ECO:0000256" key="1">
    <source>
        <dbReference type="SAM" id="MobiDB-lite"/>
    </source>
</evidence>
<keyword evidence="4" id="KW-1185">Reference proteome</keyword>